<keyword evidence="2" id="KW-0378">Hydrolase</keyword>
<dbReference type="Gene3D" id="3.40.50.1820">
    <property type="entry name" value="alpha/beta hydrolase"/>
    <property type="match status" value="1"/>
</dbReference>
<dbReference type="Pfam" id="PF00561">
    <property type="entry name" value="Abhydrolase_1"/>
    <property type="match status" value="1"/>
</dbReference>
<dbReference type="InterPro" id="IPR000073">
    <property type="entry name" value="AB_hydrolase_1"/>
</dbReference>
<dbReference type="InterPro" id="IPR029058">
    <property type="entry name" value="AB_hydrolase_fold"/>
</dbReference>
<reference evidence="2 3" key="1">
    <citation type="submission" date="2020-08" db="EMBL/GenBank/DDBJ databases">
        <title>Sphingobacterium sp. DN00404 isolated from aquaculture water.</title>
        <authorList>
            <person name="Zhang M."/>
        </authorList>
    </citation>
    <scope>NUCLEOTIDE SEQUENCE [LARGE SCALE GENOMIC DNA]</scope>
    <source>
        <strain evidence="2 3">KCTC 32294</strain>
    </source>
</reference>
<evidence type="ECO:0000259" key="1">
    <source>
        <dbReference type="Pfam" id="PF00561"/>
    </source>
</evidence>
<keyword evidence="3" id="KW-1185">Reference proteome</keyword>
<proteinExistence type="predicted"/>
<comment type="caution">
    <text evidence="2">The sequence shown here is derived from an EMBL/GenBank/DDBJ whole genome shotgun (WGS) entry which is preliminary data.</text>
</comment>
<organism evidence="2 3">
    <name type="scientific">Sphingobacterium arenae</name>
    <dbReference type="NCBI Taxonomy" id="1280598"/>
    <lineage>
        <taxon>Bacteria</taxon>
        <taxon>Pseudomonadati</taxon>
        <taxon>Bacteroidota</taxon>
        <taxon>Sphingobacteriia</taxon>
        <taxon>Sphingobacteriales</taxon>
        <taxon>Sphingobacteriaceae</taxon>
        <taxon>Sphingobacterium</taxon>
    </lineage>
</organism>
<name>A0ABR7Y6L7_9SPHI</name>
<dbReference type="SUPFAM" id="SSF53474">
    <property type="entry name" value="alpha/beta-Hydrolases"/>
    <property type="match status" value="1"/>
</dbReference>
<gene>
    <name evidence="2" type="ORF">H8B17_15330</name>
</gene>
<dbReference type="EMBL" id="JACNYK010000004">
    <property type="protein sequence ID" value="MBD1426953.1"/>
    <property type="molecule type" value="Genomic_DNA"/>
</dbReference>
<dbReference type="Proteomes" id="UP000606494">
    <property type="component" value="Unassembled WGS sequence"/>
</dbReference>
<evidence type="ECO:0000313" key="3">
    <source>
        <dbReference type="Proteomes" id="UP000606494"/>
    </source>
</evidence>
<sequence>MASIALTTLGLISNSASKAEYTVTEVSEEEGLTLDSASFQGYVEVNGLNMYYEIYGEGKPLVLIHGGGSTIQTTFGKAIPLLAKNRKIIAVELQAHGRTGDRNTELSFQQDADDVVTLLKKIGVDKADFLGFSNGGTTTLYIATEYPIVVDKIILASALAKRNGVPQWFWEFMEDAKLDNMPQQLKDAYLDVTPDVKRLRVMHDKDARRMLHFVDIPDEKIRDIEAPTLVLIGDKDVITLEHALELHQLITNSELAIIPGGHGEYIGEVTTLKPDFKETDLVVPLLEKFLDKAW</sequence>
<feature type="domain" description="AB hydrolase-1" evidence="1">
    <location>
        <begin position="59"/>
        <end position="177"/>
    </location>
</feature>
<dbReference type="GO" id="GO:0016787">
    <property type="term" value="F:hydrolase activity"/>
    <property type="evidence" value="ECO:0007669"/>
    <property type="project" value="UniProtKB-KW"/>
</dbReference>
<evidence type="ECO:0000313" key="2">
    <source>
        <dbReference type="EMBL" id="MBD1426953.1"/>
    </source>
</evidence>
<dbReference type="PANTHER" id="PTHR46331:SF2">
    <property type="entry name" value="VALACYCLOVIR HYDROLASE"/>
    <property type="match status" value="1"/>
</dbReference>
<dbReference type="PANTHER" id="PTHR46331">
    <property type="entry name" value="VALACYCLOVIR HYDROLASE"/>
    <property type="match status" value="1"/>
</dbReference>
<accession>A0ABR7Y6L7</accession>
<protein>
    <submittedName>
        <fullName evidence="2">Alpha/beta hydrolase</fullName>
    </submittedName>
</protein>